<reference evidence="2 3" key="1">
    <citation type="submission" date="2017-06" db="EMBL/GenBank/DDBJ databases">
        <authorList>
            <person name="Kim H.J."/>
            <person name="Triplett B.A."/>
        </authorList>
    </citation>
    <scope>NUCLEOTIDE SEQUENCE [LARGE SCALE GENOMIC DNA]</scope>
    <source>
        <strain evidence="2 3">DSM 14713</strain>
    </source>
</reference>
<sequence>MKKLPVLLVTCVLGVWGCASGSRARADKLDSAYQDLPTEKDVAQNDRLEAPTVYDGEATGGAGYTVTTGDGQIWVPEMAPGNTVTRTPSDIQRGLEREHIQSEVTDEGRTDEAPRR</sequence>
<accession>A0A250IK56</accession>
<dbReference type="KEGG" id="mbd:MEBOL_005131"/>
<feature type="region of interest" description="Disordered" evidence="1">
    <location>
        <begin position="78"/>
        <end position="116"/>
    </location>
</feature>
<evidence type="ECO:0000313" key="3">
    <source>
        <dbReference type="Proteomes" id="UP000217289"/>
    </source>
</evidence>
<dbReference type="Proteomes" id="UP000217289">
    <property type="component" value="Chromosome"/>
</dbReference>
<proteinExistence type="predicted"/>
<feature type="compositionally biased region" description="Basic and acidic residues" evidence="1">
    <location>
        <begin position="93"/>
        <end position="116"/>
    </location>
</feature>
<dbReference type="EMBL" id="CP022163">
    <property type="protein sequence ID" value="ATB31668.1"/>
    <property type="molecule type" value="Genomic_DNA"/>
</dbReference>
<dbReference type="OrthoDB" id="5520907at2"/>
<organism evidence="2 3">
    <name type="scientific">Melittangium boletus DSM 14713</name>
    <dbReference type="NCBI Taxonomy" id="1294270"/>
    <lineage>
        <taxon>Bacteria</taxon>
        <taxon>Pseudomonadati</taxon>
        <taxon>Myxococcota</taxon>
        <taxon>Myxococcia</taxon>
        <taxon>Myxococcales</taxon>
        <taxon>Cystobacterineae</taxon>
        <taxon>Archangiaceae</taxon>
        <taxon>Melittangium</taxon>
    </lineage>
</organism>
<evidence type="ECO:0000313" key="2">
    <source>
        <dbReference type="EMBL" id="ATB31668.1"/>
    </source>
</evidence>
<dbReference type="AlphaFoldDB" id="A0A250IK56"/>
<gene>
    <name evidence="2" type="ORF">MEBOL_005131</name>
</gene>
<evidence type="ECO:0000256" key="1">
    <source>
        <dbReference type="SAM" id="MobiDB-lite"/>
    </source>
</evidence>
<dbReference type="RefSeq" id="WP_095979964.1">
    <property type="nucleotide sequence ID" value="NZ_CP022163.1"/>
</dbReference>
<name>A0A250IK56_9BACT</name>
<keyword evidence="3" id="KW-1185">Reference proteome</keyword>
<protein>
    <submittedName>
        <fullName evidence="2">Uncharacterized protein</fullName>
    </submittedName>
</protein>